<dbReference type="Proteomes" id="UP000549394">
    <property type="component" value="Unassembled WGS sequence"/>
</dbReference>
<dbReference type="SMART" id="SM01015">
    <property type="entry name" value="Arfaptin"/>
    <property type="match status" value="1"/>
</dbReference>
<feature type="region of interest" description="Disordered" evidence="1">
    <location>
        <begin position="588"/>
        <end position="620"/>
    </location>
</feature>
<feature type="compositionally biased region" description="Basic and acidic residues" evidence="1">
    <location>
        <begin position="365"/>
        <end position="376"/>
    </location>
</feature>
<sequence>MAYRDSQYSAPGYSSHGAYERYMQHTEQSTIHKMKETYWTTKQVVMKKLGKKEDEHVVASDAELDAKLDFFKSIQKSCFDLLKVLERYQDRLYALSQEENAMGRFLKHNGKNDKTRAGKMMSSVGKAQSYASQQRLALRVPLVRLYQEVETFRIRAIADTLLTVNRMENARTEYRGALMWMKNASEELDPDTYKQLDKFRKVQAQVRKTKAKFDKLKLDVMQKIDLLAASRCNMFSHVLATYQSTLLHFWSKTSNTMQTVSESFKGYQYYEFSMLKELAEPSKKLVDATKLEKSDDDTSTAAATASGEEIEEDETAESVHEDNSSMSSNKPHPSFFDDLISSEEPDSLPLPISQFQSDSSNHNWLIDDQKDSEETKSAASLLSDSGKDQQSQEEPNNKEQTKEMAKENNLEEKKPIKLIDFNESEKQERDLKNSNEKANSPDLDIDWNEDEDIEEIKRRQDVELDLDGKSLLTKEGKKEREIQEKKMKNTVKDLLSSDDIEEDDNDKDDMDILNDILAPSGGDDLAKEWKSVFGDEPILPTPSTSANVKGNSEVDSFSSFLPSHLLDTQPPAYADALAQQRATANLMSQPPTMPMRLSAQQSPVAAGKSSAKPLPLASKDKKKQDMSAWFNMFADLDPLANPDAIGRKRDDIAGAL</sequence>
<dbReference type="Pfam" id="PF06456">
    <property type="entry name" value="Arfaptin"/>
    <property type="match status" value="1"/>
</dbReference>
<dbReference type="EMBL" id="CAJFCJ010000007">
    <property type="protein sequence ID" value="CAD5116952.1"/>
    <property type="molecule type" value="Genomic_DNA"/>
</dbReference>
<dbReference type="OrthoDB" id="2126778at2759"/>
<proteinExistence type="predicted"/>
<dbReference type="PROSITE" id="PS50870">
    <property type="entry name" value="AH"/>
    <property type="match status" value="1"/>
</dbReference>
<dbReference type="GO" id="GO:0019904">
    <property type="term" value="F:protein domain specific binding"/>
    <property type="evidence" value="ECO:0007669"/>
    <property type="project" value="InterPro"/>
</dbReference>
<accession>A0A7I8VKZ3</accession>
<evidence type="ECO:0000313" key="4">
    <source>
        <dbReference type="Proteomes" id="UP000549394"/>
    </source>
</evidence>
<dbReference type="PANTHER" id="PTHR10164">
    <property type="entry name" value="ISLET CELL AUTOANTIGEN 1"/>
    <property type="match status" value="1"/>
</dbReference>
<feature type="region of interest" description="Disordered" evidence="1">
    <location>
        <begin position="289"/>
        <end position="450"/>
    </location>
</feature>
<organism evidence="3 4">
    <name type="scientific">Dimorphilus gyrociliatus</name>
    <dbReference type="NCBI Taxonomy" id="2664684"/>
    <lineage>
        <taxon>Eukaryota</taxon>
        <taxon>Metazoa</taxon>
        <taxon>Spiralia</taxon>
        <taxon>Lophotrochozoa</taxon>
        <taxon>Annelida</taxon>
        <taxon>Polychaeta</taxon>
        <taxon>Polychaeta incertae sedis</taxon>
        <taxon>Dinophilidae</taxon>
        <taxon>Dimorphilus</taxon>
    </lineage>
</organism>
<name>A0A7I8VKZ3_9ANNE</name>
<dbReference type="FunFam" id="1.20.1270.60:FF:000015">
    <property type="entry name" value="Islet cell autoantigen 1, 69kDa"/>
    <property type="match status" value="1"/>
</dbReference>
<reference evidence="3 4" key="1">
    <citation type="submission" date="2020-08" db="EMBL/GenBank/DDBJ databases">
        <authorList>
            <person name="Hejnol A."/>
        </authorList>
    </citation>
    <scope>NUCLEOTIDE SEQUENCE [LARGE SCALE GENOMIC DNA]</scope>
</reference>
<feature type="compositionally biased region" description="Basic and acidic residues" evidence="1">
    <location>
        <begin position="423"/>
        <end position="435"/>
    </location>
</feature>
<dbReference type="GO" id="GO:0005794">
    <property type="term" value="C:Golgi apparatus"/>
    <property type="evidence" value="ECO:0007669"/>
    <property type="project" value="TreeGrafter"/>
</dbReference>
<comment type="caution">
    <text evidence="3">The sequence shown here is derived from an EMBL/GenBank/DDBJ whole genome shotgun (WGS) entry which is preliminary data.</text>
</comment>
<gene>
    <name evidence="3" type="ORF">DGYR_LOCUS5529</name>
</gene>
<dbReference type="AlphaFoldDB" id="A0A7I8VKZ3"/>
<dbReference type="Gene3D" id="1.20.1270.60">
    <property type="entry name" value="Arfaptin homology (AH) domain/BAR domain"/>
    <property type="match status" value="1"/>
</dbReference>
<dbReference type="SMART" id="SM01237">
    <property type="entry name" value="ICA69"/>
    <property type="match status" value="1"/>
</dbReference>
<dbReference type="SUPFAM" id="SSF103657">
    <property type="entry name" value="BAR/IMD domain-like"/>
    <property type="match status" value="1"/>
</dbReference>
<dbReference type="InterPro" id="IPR027267">
    <property type="entry name" value="AH/BAR_dom_sf"/>
</dbReference>
<evidence type="ECO:0000259" key="2">
    <source>
        <dbReference type="PROSITE" id="PS50870"/>
    </source>
</evidence>
<feature type="domain" description="AH" evidence="2">
    <location>
        <begin position="59"/>
        <end position="262"/>
    </location>
</feature>
<feature type="compositionally biased region" description="Polar residues" evidence="1">
    <location>
        <begin position="353"/>
        <end position="363"/>
    </location>
</feature>
<dbReference type="InterPro" id="IPR006723">
    <property type="entry name" value="Islet_autoAg_Ica1_C"/>
</dbReference>
<dbReference type="InterPro" id="IPR024114">
    <property type="entry name" value="Islet_autoAg_Ica1/Ica1-like"/>
</dbReference>
<protein>
    <submittedName>
        <fullName evidence="3">DgyrCDS5792</fullName>
    </submittedName>
</protein>
<feature type="compositionally biased region" description="Polar residues" evidence="1">
    <location>
        <begin position="377"/>
        <end position="394"/>
    </location>
</feature>
<dbReference type="InterPro" id="IPR010504">
    <property type="entry name" value="AH_dom"/>
</dbReference>
<dbReference type="GO" id="GO:0051049">
    <property type="term" value="P:regulation of transport"/>
    <property type="evidence" value="ECO:0007669"/>
    <property type="project" value="TreeGrafter"/>
</dbReference>
<feature type="compositionally biased region" description="Basic and acidic residues" evidence="1">
    <location>
        <begin position="395"/>
        <end position="417"/>
    </location>
</feature>
<dbReference type="CDD" id="cd07661">
    <property type="entry name" value="BAR_ICA69"/>
    <property type="match status" value="1"/>
</dbReference>
<keyword evidence="4" id="KW-1185">Reference proteome</keyword>
<evidence type="ECO:0000313" key="3">
    <source>
        <dbReference type="EMBL" id="CAD5116952.1"/>
    </source>
</evidence>
<dbReference type="Pfam" id="PF04629">
    <property type="entry name" value="ICA69"/>
    <property type="match status" value="1"/>
</dbReference>
<dbReference type="PANTHER" id="PTHR10164:SF4">
    <property type="entry name" value="GH23156P"/>
    <property type="match status" value="1"/>
</dbReference>
<evidence type="ECO:0000256" key="1">
    <source>
        <dbReference type="SAM" id="MobiDB-lite"/>
    </source>
</evidence>